<protein>
    <recommendedName>
        <fullName evidence="1">Vacuolar sorting protein 39/Transforming growth factor beta receptor-associated domain-containing protein</fullName>
    </recommendedName>
</protein>
<dbReference type="EMBL" id="CAJNOU010003962">
    <property type="protein sequence ID" value="CAF1419480.1"/>
    <property type="molecule type" value="Genomic_DNA"/>
</dbReference>
<gene>
    <name evidence="2" type="ORF">SEV965_LOCUS32232</name>
</gene>
<dbReference type="PANTHER" id="PTHR12894">
    <property type="entry name" value="CNH DOMAIN CONTAINING"/>
    <property type="match status" value="1"/>
</dbReference>
<comment type="caution">
    <text evidence="2">The sequence shown here is derived from an EMBL/GenBank/DDBJ whole genome shotgun (WGS) entry which is preliminary data.</text>
</comment>
<evidence type="ECO:0000313" key="2">
    <source>
        <dbReference type="EMBL" id="CAF1419480.1"/>
    </source>
</evidence>
<dbReference type="InterPro" id="IPR032914">
    <property type="entry name" value="Vam6/VPS39/TRAP1"/>
</dbReference>
<dbReference type="GO" id="GO:0006914">
    <property type="term" value="P:autophagy"/>
    <property type="evidence" value="ECO:0007669"/>
    <property type="project" value="TreeGrafter"/>
</dbReference>
<dbReference type="InterPro" id="IPR019452">
    <property type="entry name" value="VPS39/TGF_beta_rcpt-assoc_1"/>
</dbReference>
<dbReference type="Proteomes" id="UP000663889">
    <property type="component" value="Unassembled WGS sequence"/>
</dbReference>
<dbReference type="Pfam" id="PF10366">
    <property type="entry name" value="Vps39_1"/>
    <property type="match status" value="1"/>
</dbReference>
<feature type="domain" description="Vacuolar sorting protein 39/Transforming growth factor beta receptor-associated" evidence="1">
    <location>
        <begin position="32"/>
        <end position="127"/>
    </location>
</feature>
<name>A0A815MKC2_9BILA</name>
<dbReference type="GO" id="GO:0005737">
    <property type="term" value="C:cytoplasm"/>
    <property type="evidence" value="ECO:0007669"/>
    <property type="project" value="TreeGrafter"/>
</dbReference>
<evidence type="ECO:0000313" key="3">
    <source>
        <dbReference type="Proteomes" id="UP000663889"/>
    </source>
</evidence>
<dbReference type="GO" id="GO:0016020">
    <property type="term" value="C:membrane"/>
    <property type="evidence" value="ECO:0007669"/>
    <property type="project" value="TreeGrafter"/>
</dbReference>
<proteinExistence type="predicted"/>
<accession>A0A815MKC2</accession>
<dbReference type="AlphaFoldDB" id="A0A815MKC2"/>
<reference evidence="2" key="1">
    <citation type="submission" date="2021-02" db="EMBL/GenBank/DDBJ databases">
        <authorList>
            <person name="Nowell W R."/>
        </authorList>
    </citation>
    <scope>NUCLEOTIDE SEQUENCE</scope>
</reference>
<organism evidence="2 3">
    <name type="scientific">Rotaria sordida</name>
    <dbReference type="NCBI Taxonomy" id="392033"/>
    <lineage>
        <taxon>Eukaryota</taxon>
        <taxon>Metazoa</taxon>
        <taxon>Spiralia</taxon>
        <taxon>Gnathifera</taxon>
        <taxon>Rotifera</taxon>
        <taxon>Eurotatoria</taxon>
        <taxon>Bdelloidea</taxon>
        <taxon>Philodinida</taxon>
        <taxon>Philodinidae</taxon>
        <taxon>Rotaria</taxon>
    </lineage>
</organism>
<sequence length="274" mass="32019">MDCGFDFGSRRVQSFVQNQLILKPVRDLLTIVETALLKVYLIDHNKTLANALLRNQDKCCLSTEVEKELMKHHRRQELVSFYEKQNQHSKALESIKNTESLSTHENILNYLSKLDNNQLPLIFKYIKPMIKSALEKTKNENILHDILILFVGESISTSPSPPTMDMSNAETIKFNPIEVYEFLKDINQDFPIKYLETICLKPELDSKQRDICNLLIYAYQDRIKQLSNESEPMIEAKQQETKDSQQQNCKSILCFTKTTEKIFNLMFIYKEHNC</sequence>
<dbReference type="PANTHER" id="PTHR12894:SF27">
    <property type="entry name" value="TRANSFORMING GROWTH FACTOR-BETA RECEPTOR-ASSOCIATED PROTEIN 1"/>
    <property type="match status" value="1"/>
</dbReference>
<evidence type="ECO:0000259" key="1">
    <source>
        <dbReference type="Pfam" id="PF10366"/>
    </source>
</evidence>
<dbReference type="GO" id="GO:0034058">
    <property type="term" value="P:endosomal vesicle fusion"/>
    <property type="evidence" value="ECO:0007669"/>
    <property type="project" value="TreeGrafter"/>
</dbReference>